<evidence type="ECO:0000313" key="5">
    <source>
        <dbReference type="EMBL" id="TES49506.1"/>
    </source>
</evidence>
<dbReference type="SUPFAM" id="SSF46785">
    <property type="entry name" value="Winged helix' DNA-binding domain"/>
    <property type="match status" value="1"/>
</dbReference>
<dbReference type="PIRSF" id="PIRSF019455">
    <property type="entry name" value="CopR_AtkY"/>
    <property type="match status" value="1"/>
</dbReference>
<dbReference type="InterPro" id="IPR036388">
    <property type="entry name" value="WH-like_DNA-bd_sf"/>
</dbReference>
<dbReference type="RefSeq" id="WP_134258939.1">
    <property type="nucleotide sequence ID" value="NZ_LDIM01000006.1"/>
</dbReference>
<proteinExistence type="inferred from homology"/>
<protein>
    <submittedName>
        <fullName evidence="5">Penicillinase repressor BlaI</fullName>
    </submittedName>
</protein>
<evidence type="ECO:0000256" key="2">
    <source>
        <dbReference type="ARBA" id="ARBA00023015"/>
    </source>
</evidence>
<keyword evidence="3" id="KW-0238">DNA-binding</keyword>
<evidence type="ECO:0000256" key="1">
    <source>
        <dbReference type="ARBA" id="ARBA00011046"/>
    </source>
</evidence>
<name>A0A4Y7WLD8_9BACI</name>
<dbReference type="Proteomes" id="UP000298210">
    <property type="component" value="Unassembled WGS sequence"/>
</dbReference>
<reference evidence="5 6" key="1">
    <citation type="submission" date="2019-03" db="EMBL/GenBank/DDBJ databases">
        <authorList>
            <person name="Liu G."/>
        </authorList>
    </citation>
    <scope>NUCLEOTIDE SEQUENCE [LARGE SCALE GENOMIC DNA]</scope>
    <source>
        <strain evidence="5 6">DSM 19099</strain>
    </source>
</reference>
<keyword evidence="2" id="KW-0805">Transcription regulation</keyword>
<dbReference type="GO" id="GO:0045892">
    <property type="term" value="P:negative regulation of DNA-templated transcription"/>
    <property type="evidence" value="ECO:0007669"/>
    <property type="project" value="InterPro"/>
</dbReference>
<dbReference type="GO" id="GO:0003677">
    <property type="term" value="F:DNA binding"/>
    <property type="evidence" value="ECO:0007669"/>
    <property type="project" value="UniProtKB-KW"/>
</dbReference>
<dbReference type="AlphaFoldDB" id="A0A4Y7WLD8"/>
<evidence type="ECO:0000256" key="3">
    <source>
        <dbReference type="ARBA" id="ARBA00023125"/>
    </source>
</evidence>
<accession>A0A4Y7WLD8</accession>
<comment type="similarity">
    <text evidence="1">Belongs to the BlaI transcriptional regulatory family.</text>
</comment>
<keyword evidence="4" id="KW-0804">Transcription</keyword>
<dbReference type="NCBIfam" id="NF012168">
    <property type="entry name" value="BlaI_of_BCL"/>
    <property type="match status" value="1"/>
</dbReference>
<sequence length="125" mass="14742">MSKNMPSISDAEWEVMKILWKNPPKSASQVVTELKALVDWKPKTIRTHLDRLTKKEIIKVNRDERLYTFTPLFSEDECKRAETNSFIKRVHDGTTKSMMLQFIEDETLTKEDLQELRSLLDEKLD</sequence>
<dbReference type="InterPro" id="IPR036390">
    <property type="entry name" value="WH_DNA-bd_sf"/>
</dbReference>
<dbReference type="Gene3D" id="1.10.4040.10">
    <property type="entry name" value="Penicillinase repressor domain"/>
    <property type="match status" value="1"/>
</dbReference>
<evidence type="ECO:0000313" key="6">
    <source>
        <dbReference type="Proteomes" id="UP000298210"/>
    </source>
</evidence>
<comment type="caution">
    <text evidence="5">The sequence shown here is derived from an EMBL/GenBank/DDBJ whole genome shotgun (WGS) entry which is preliminary data.</text>
</comment>
<dbReference type="EMBL" id="SNUX01000002">
    <property type="protein sequence ID" value="TES49506.1"/>
    <property type="molecule type" value="Genomic_DNA"/>
</dbReference>
<evidence type="ECO:0000256" key="4">
    <source>
        <dbReference type="ARBA" id="ARBA00023163"/>
    </source>
</evidence>
<dbReference type="Pfam" id="PF03965">
    <property type="entry name" value="Penicillinase_R"/>
    <property type="match status" value="1"/>
</dbReference>
<organism evidence="5 6">
    <name type="scientific">Shouchella lehensis</name>
    <dbReference type="NCBI Taxonomy" id="300825"/>
    <lineage>
        <taxon>Bacteria</taxon>
        <taxon>Bacillati</taxon>
        <taxon>Bacillota</taxon>
        <taxon>Bacilli</taxon>
        <taxon>Bacillales</taxon>
        <taxon>Bacillaceae</taxon>
        <taxon>Shouchella</taxon>
    </lineage>
</organism>
<gene>
    <name evidence="5" type="primary">blaI</name>
    <name evidence="5" type="ORF">E2L03_08535</name>
</gene>
<dbReference type="Gene3D" id="1.10.10.10">
    <property type="entry name" value="Winged helix-like DNA-binding domain superfamily/Winged helix DNA-binding domain"/>
    <property type="match status" value="1"/>
</dbReference>
<dbReference type="InterPro" id="IPR005650">
    <property type="entry name" value="BlaI_family"/>
</dbReference>